<dbReference type="HOGENOM" id="CLU_398220_0_0_1"/>
<name>B7G000_PHATC</name>
<feature type="region of interest" description="Disordered" evidence="1">
    <location>
        <begin position="384"/>
        <end position="452"/>
    </location>
</feature>
<dbReference type="EMBL" id="CM000612">
    <property type="protein sequence ID" value="EEC47999.1"/>
    <property type="molecule type" value="Genomic_DNA"/>
</dbReference>
<dbReference type="PaxDb" id="2850-Phatr35961"/>
<reference evidence="3" key="2">
    <citation type="submission" date="2008-08" db="EMBL/GenBank/DDBJ databases">
        <authorList>
            <consortium name="Diatom Consortium"/>
            <person name="Grigoriev I."/>
            <person name="Grimwood J."/>
            <person name="Kuo A."/>
            <person name="Otillar R.P."/>
            <person name="Salamov A."/>
            <person name="Detter J.C."/>
            <person name="Lindquist E."/>
            <person name="Shapiro H."/>
            <person name="Lucas S."/>
            <person name="Glavina del Rio T."/>
            <person name="Pitluck S."/>
            <person name="Rokhsar D."/>
            <person name="Bowler C."/>
        </authorList>
    </citation>
    <scope>GENOME REANNOTATION</scope>
    <source>
        <strain evidence="3">CCAP 1055/1</strain>
    </source>
</reference>
<feature type="compositionally biased region" description="Acidic residues" evidence="1">
    <location>
        <begin position="388"/>
        <end position="398"/>
    </location>
</feature>
<dbReference type="OMA" id="WEDMEYS"/>
<dbReference type="GeneID" id="7201429"/>
<reference evidence="2 3" key="1">
    <citation type="journal article" date="2008" name="Nature">
        <title>The Phaeodactylum genome reveals the evolutionary history of diatom genomes.</title>
        <authorList>
            <person name="Bowler C."/>
            <person name="Allen A.E."/>
            <person name="Badger J.H."/>
            <person name="Grimwood J."/>
            <person name="Jabbari K."/>
            <person name="Kuo A."/>
            <person name="Maheswari U."/>
            <person name="Martens C."/>
            <person name="Maumus F."/>
            <person name="Otillar R.P."/>
            <person name="Rayko E."/>
            <person name="Salamov A."/>
            <person name="Vandepoele K."/>
            <person name="Beszteri B."/>
            <person name="Gruber A."/>
            <person name="Heijde M."/>
            <person name="Katinka M."/>
            <person name="Mock T."/>
            <person name="Valentin K."/>
            <person name="Verret F."/>
            <person name="Berges J.A."/>
            <person name="Brownlee C."/>
            <person name="Cadoret J.P."/>
            <person name="Chiovitti A."/>
            <person name="Choi C.J."/>
            <person name="Coesel S."/>
            <person name="De Martino A."/>
            <person name="Detter J.C."/>
            <person name="Durkin C."/>
            <person name="Falciatore A."/>
            <person name="Fournet J."/>
            <person name="Haruta M."/>
            <person name="Huysman M.J."/>
            <person name="Jenkins B.D."/>
            <person name="Jiroutova K."/>
            <person name="Jorgensen R.E."/>
            <person name="Joubert Y."/>
            <person name="Kaplan A."/>
            <person name="Kroger N."/>
            <person name="Kroth P.G."/>
            <person name="La Roche J."/>
            <person name="Lindquist E."/>
            <person name="Lommer M."/>
            <person name="Martin-Jezequel V."/>
            <person name="Lopez P.J."/>
            <person name="Lucas S."/>
            <person name="Mangogna M."/>
            <person name="McGinnis K."/>
            <person name="Medlin L.K."/>
            <person name="Montsant A."/>
            <person name="Oudot-Le Secq M.P."/>
            <person name="Napoli C."/>
            <person name="Obornik M."/>
            <person name="Parker M.S."/>
            <person name="Petit J.L."/>
            <person name="Porcel B.M."/>
            <person name="Poulsen N."/>
            <person name="Robison M."/>
            <person name="Rychlewski L."/>
            <person name="Rynearson T.A."/>
            <person name="Schmutz J."/>
            <person name="Shapiro H."/>
            <person name="Siaut M."/>
            <person name="Stanley M."/>
            <person name="Sussman M.R."/>
            <person name="Taylor A.R."/>
            <person name="Vardi A."/>
            <person name="von Dassow P."/>
            <person name="Vyverman W."/>
            <person name="Willis A."/>
            <person name="Wyrwicz L.S."/>
            <person name="Rokhsar D.S."/>
            <person name="Weissenbach J."/>
            <person name="Armbrust E.V."/>
            <person name="Green B.R."/>
            <person name="Van de Peer Y."/>
            <person name="Grigoriev I.V."/>
        </authorList>
    </citation>
    <scope>NUCLEOTIDE SEQUENCE [LARGE SCALE GENOMIC DNA]</scope>
    <source>
        <strain evidence="2 3">CCAP 1055/1</strain>
    </source>
</reference>
<evidence type="ECO:0000256" key="1">
    <source>
        <dbReference type="SAM" id="MobiDB-lite"/>
    </source>
</evidence>
<evidence type="ECO:0000313" key="3">
    <source>
        <dbReference type="Proteomes" id="UP000000759"/>
    </source>
</evidence>
<gene>
    <name evidence="2" type="ORF">PHATRDRAFT_35961</name>
</gene>
<proteinExistence type="predicted"/>
<dbReference type="KEGG" id="pti:PHATRDRAFT_35961"/>
<organism evidence="2 3">
    <name type="scientific">Phaeodactylum tricornutum (strain CCAP 1055/1)</name>
    <dbReference type="NCBI Taxonomy" id="556484"/>
    <lineage>
        <taxon>Eukaryota</taxon>
        <taxon>Sar</taxon>
        <taxon>Stramenopiles</taxon>
        <taxon>Ochrophyta</taxon>
        <taxon>Bacillariophyta</taxon>
        <taxon>Bacillariophyceae</taxon>
        <taxon>Bacillariophycidae</taxon>
        <taxon>Naviculales</taxon>
        <taxon>Phaeodactylaceae</taxon>
        <taxon>Phaeodactylum</taxon>
    </lineage>
</organism>
<dbReference type="eggNOG" id="ENOG502SAWM">
    <property type="taxonomic scope" value="Eukaryota"/>
</dbReference>
<accession>B7G000</accession>
<sequence>MEAAERGITLELTPEAAESLRSRRILPPTSVISNDDNDNWNEVLTGPILPSHESDNSETIPQGELSSVRDKHPQEDEDDDSLSLSPPPHLPVVRIDLERLVGYRPCSELEARQVRLQVRAALWGLEDVDGAQEGDNADALASDFDDRVAELLETRVAVHGTTIDKNQEVDRSSTDSANLVSNRYRYAIIDYPEYLCERETLSSTDDNRPTDDPDVRVYSTARIWKRLLQPHRVSVVDRLLRHVTSCNRGLLWKHAMREELVRLARDEEHARVARQQTEELLLWKTDRRQSQLDKLYSVRETLEHRIDLAQSQLRELEGAREVQVQTKLEAQRLDHDTQLDGFSALDWSSSAFGFPSDSKLEDCDLFGLRWDEDDFAEDEEYTLLSEHEDNDDESLNESDSDHTGEKEGSDDSTKGSMRDDTSGQEPPRVAADEAPLALPVQTGDAKSRRRLATRKRRHLLRAHAEGAEREARVRAAKEEEEALRDGFTSTELKLASALVQSLQGKMAQVDNLLETIQEEEWQDEEEGITELLLESKGSGSTPDGMVLSLLDQILAMVLGATLPGDQTLLDEHVLWLRDEHRSIATEWQAYFGRLPAPLTGPDDTFTSPTVMGEKTEPAVRSEPDNLPMTPDRQSVLRQALGIVEHDTVDWEDEESDCVDTVGCTTNPAVAHAGGKAIRTRAPTSGLRPGGRL</sequence>
<dbReference type="RefSeq" id="XP_002180591.1">
    <property type="nucleotide sequence ID" value="XM_002180555.1"/>
</dbReference>
<dbReference type="AlphaFoldDB" id="B7G000"/>
<dbReference type="OrthoDB" id="49518at2759"/>
<feature type="compositionally biased region" description="Basic and acidic residues" evidence="1">
    <location>
        <begin position="399"/>
        <end position="421"/>
    </location>
</feature>
<evidence type="ECO:0000313" key="2">
    <source>
        <dbReference type="EMBL" id="EEC47999.1"/>
    </source>
</evidence>
<protein>
    <submittedName>
        <fullName evidence="2">Uncharacterized protein</fullName>
    </submittedName>
</protein>
<dbReference type="Proteomes" id="UP000000759">
    <property type="component" value="Chromosome 9"/>
</dbReference>
<feature type="region of interest" description="Disordered" evidence="1">
    <location>
        <begin position="1"/>
        <end position="89"/>
    </location>
</feature>
<dbReference type="InParanoid" id="B7G000"/>
<keyword evidence="3" id="KW-1185">Reference proteome</keyword>